<proteinExistence type="predicted"/>
<feature type="region of interest" description="Disordered" evidence="1">
    <location>
        <begin position="1"/>
        <end position="70"/>
    </location>
</feature>
<dbReference type="Proteomes" id="UP000887116">
    <property type="component" value="Unassembled WGS sequence"/>
</dbReference>
<evidence type="ECO:0000313" key="2">
    <source>
        <dbReference type="EMBL" id="GFR34065.1"/>
    </source>
</evidence>
<gene>
    <name evidence="2" type="ORF">TNCT_41691</name>
</gene>
<dbReference type="EMBL" id="BMAO01029810">
    <property type="protein sequence ID" value="GFR34065.1"/>
    <property type="molecule type" value="Genomic_DNA"/>
</dbReference>
<keyword evidence="3" id="KW-1185">Reference proteome</keyword>
<reference evidence="2" key="1">
    <citation type="submission" date="2020-07" db="EMBL/GenBank/DDBJ databases">
        <title>Multicomponent nature underlies the extraordinary mechanical properties of spider dragline silk.</title>
        <authorList>
            <person name="Kono N."/>
            <person name="Nakamura H."/>
            <person name="Mori M."/>
            <person name="Yoshida Y."/>
            <person name="Ohtoshi R."/>
            <person name="Malay A.D."/>
            <person name="Moran D.A.P."/>
            <person name="Tomita M."/>
            <person name="Numata K."/>
            <person name="Arakawa K."/>
        </authorList>
    </citation>
    <scope>NUCLEOTIDE SEQUENCE</scope>
</reference>
<accession>A0A8X6JG94</accession>
<comment type="caution">
    <text evidence="2">The sequence shown here is derived from an EMBL/GenBank/DDBJ whole genome shotgun (WGS) entry which is preliminary data.</text>
</comment>
<feature type="compositionally biased region" description="Basic and acidic residues" evidence="1">
    <location>
        <begin position="11"/>
        <end position="22"/>
    </location>
</feature>
<feature type="compositionally biased region" description="Polar residues" evidence="1">
    <location>
        <begin position="23"/>
        <end position="32"/>
    </location>
</feature>
<organism evidence="2 3">
    <name type="scientific">Trichonephila clavata</name>
    <name type="common">Joro spider</name>
    <name type="synonym">Nephila clavata</name>
    <dbReference type="NCBI Taxonomy" id="2740835"/>
    <lineage>
        <taxon>Eukaryota</taxon>
        <taxon>Metazoa</taxon>
        <taxon>Ecdysozoa</taxon>
        <taxon>Arthropoda</taxon>
        <taxon>Chelicerata</taxon>
        <taxon>Arachnida</taxon>
        <taxon>Araneae</taxon>
        <taxon>Araneomorphae</taxon>
        <taxon>Entelegynae</taxon>
        <taxon>Araneoidea</taxon>
        <taxon>Nephilidae</taxon>
        <taxon>Trichonephila</taxon>
    </lineage>
</organism>
<name>A0A8X6JG94_TRICU</name>
<sequence length="70" mass="7631">MSHLPLALKTKCGESRQARTRDSTPTSGRLLQSSSVGGTSSRSSLKATHPEQVDRQTLTFYPQIPCKEQG</sequence>
<evidence type="ECO:0000256" key="1">
    <source>
        <dbReference type="SAM" id="MobiDB-lite"/>
    </source>
</evidence>
<feature type="compositionally biased region" description="Low complexity" evidence="1">
    <location>
        <begin position="33"/>
        <end position="44"/>
    </location>
</feature>
<evidence type="ECO:0000313" key="3">
    <source>
        <dbReference type="Proteomes" id="UP000887116"/>
    </source>
</evidence>
<dbReference type="AlphaFoldDB" id="A0A8X6JG94"/>
<protein>
    <submittedName>
        <fullName evidence="2">Uncharacterized protein</fullName>
    </submittedName>
</protein>